<dbReference type="EMBL" id="CAUOFW020003031">
    <property type="protein sequence ID" value="CAK9157603.1"/>
    <property type="molecule type" value="Genomic_DNA"/>
</dbReference>
<evidence type="ECO:0000313" key="2">
    <source>
        <dbReference type="Proteomes" id="UP001642360"/>
    </source>
</evidence>
<comment type="caution">
    <text evidence="1">The sequence shown here is derived from an EMBL/GenBank/DDBJ whole genome shotgun (WGS) entry which is preliminary data.</text>
</comment>
<evidence type="ECO:0000313" key="1">
    <source>
        <dbReference type="EMBL" id="CAK9157603.1"/>
    </source>
</evidence>
<name>A0ABC8SRN7_9AQUA</name>
<organism evidence="1 2">
    <name type="scientific">Ilex paraguariensis</name>
    <name type="common">yerba mate</name>
    <dbReference type="NCBI Taxonomy" id="185542"/>
    <lineage>
        <taxon>Eukaryota</taxon>
        <taxon>Viridiplantae</taxon>
        <taxon>Streptophyta</taxon>
        <taxon>Embryophyta</taxon>
        <taxon>Tracheophyta</taxon>
        <taxon>Spermatophyta</taxon>
        <taxon>Magnoliopsida</taxon>
        <taxon>eudicotyledons</taxon>
        <taxon>Gunneridae</taxon>
        <taxon>Pentapetalae</taxon>
        <taxon>asterids</taxon>
        <taxon>campanulids</taxon>
        <taxon>Aquifoliales</taxon>
        <taxon>Aquifoliaceae</taxon>
        <taxon>Ilex</taxon>
    </lineage>
</organism>
<dbReference type="Proteomes" id="UP001642360">
    <property type="component" value="Unassembled WGS sequence"/>
</dbReference>
<dbReference type="AlphaFoldDB" id="A0ABC8SRN7"/>
<proteinExistence type="predicted"/>
<protein>
    <submittedName>
        <fullName evidence="1">Uncharacterized protein</fullName>
    </submittedName>
</protein>
<accession>A0ABC8SRN7</accession>
<keyword evidence="2" id="KW-1185">Reference proteome</keyword>
<reference evidence="1 2" key="1">
    <citation type="submission" date="2024-02" db="EMBL/GenBank/DDBJ databases">
        <authorList>
            <person name="Vignale AGUSTIN F."/>
            <person name="Sosa J E."/>
            <person name="Modenutti C."/>
        </authorList>
    </citation>
    <scope>NUCLEOTIDE SEQUENCE [LARGE SCALE GENOMIC DNA]</scope>
</reference>
<sequence>MVRFKMFEWKAYKGVFDVEARNGRRSEGEENKGKPWVPPGMATQVTKIEAPRALSSVATQMALIRGQVDRGGSVEDKIVISEVEAPGVDIEGNAPWALCTDKCVRGADVKALLVTGADGEAPLALGKTQLVTSADGEALGEMQLVKGADGEAPLVLGET</sequence>
<gene>
    <name evidence="1" type="ORF">ILEXP_LOCUS26166</name>
</gene>